<dbReference type="EMBL" id="MNBE01000706">
    <property type="protein sequence ID" value="OKO95202.1"/>
    <property type="molecule type" value="Genomic_DNA"/>
</dbReference>
<gene>
    <name evidence="1" type="ORF">PENSUB_11281</name>
</gene>
<dbReference type="InterPro" id="IPR014710">
    <property type="entry name" value="RmlC-like_jellyroll"/>
</dbReference>
<evidence type="ECO:0000313" key="2">
    <source>
        <dbReference type="Proteomes" id="UP000186955"/>
    </source>
</evidence>
<dbReference type="SUPFAM" id="SSF51182">
    <property type="entry name" value="RmlC-like cupins"/>
    <property type="match status" value="1"/>
</dbReference>
<proteinExistence type="predicted"/>
<sequence>MPPLIPYHVSAGSNPVVKFGGALVTEFLEPPPGRCFCFRQRYCVKPTIDESDPDYERISAALHHPSGPPVHFHPFQNEYFRVEQGRMCVEIDGVLQILTPEDGEIMGRAGSIHRFYIAPDSTQDMVIILSASDPGLDYQLDRVFFENWYGLWHDYLVYEGKMDLIQLLCTYDAGDAYLLPPAWLPNRLRKFIGYWGGVIVGRWIGGLLGYKPFFKEYTTDWECAVKKMESSFFTRRLLGHSFSAAMTWTELQERALPWLTGGGTDRFVAPTLKANNKNDDMLERQDLFLRLQLDKASNTPLGKPVRKATDRDSPVVAKPQTTCIHDRKRGFSDIQDKLT</sequence>
<evidence type="ECO:0008006" key="3">
    <source>
        <dbReference type="Google" id="ProtNLM"/>
    </source>
</evidence>
<dbReference type="InterPro" id="IPR011051">
    <property type="entry name" value="RmlC_Cupin_sf"/>
</dbReference>
<dbReference type="AlphaFoldDB" id="A0A1Q5T4Q5"/>
<dbReference type="Proteomes" id="UP000186955">
    <property type="component" value="Unassembled WGS sequence"/>
</dbReference>
<comment type="caution">
    <text evidence="1">The sequence shown here is derived from an EMBL/GenBank/DDBJ whole genome shotgun (WGS) entry which is preliminary data.</text>
</comment>
<name>A0A1Q5T4Q5_9EURO</name>
<dbReference type="STRING" id="1316194.A0A1Q5T4Q5"/>
<accession>A0A1Q5T4Q5</accession>
<keyword evidence="2" id="KW-1185">Reference proteome</keyword>
<evidence type="ECO:0000313" key="1">
    <source>
        <dbReference type="EMBL" id="OKO95202.1"/>
    </source>
</evidence>
<dbReference type="Gene3D" id="2.60.120.10">
    <property type="entry name" value="Jelly Rolls"/>
    <property type="match status" value="1"/>
</dbReference>
<protein>
    <recommendedName>
        <fullName evidence="3">Cupin 2 conserved barrel domain-containing protein</fullName>
    </recommendedName>
</protein>
<reference evidence="1 2" key="1">
    <citation type="submission" date="2016-10" db="EMBL/GenBank/DDBJ databases">
        <title>Genome sequence of the ascomycete fungus Penicillium subrubescens.</title>
        <authorList>
            <person name="De Vries R.P."/>
            <person name="Peng M."/>
            <person name="Dilokpimol A."/>
            <person name="Hilden K."/>
            <person name="Makela M.R."/>
            <person name="Grigoriev I."/>
            <person name="Riley R."/>
            <person name="Granchi Z."/>
        </authorList>
    </citation>
    <scope>NUCLEOTIDE SEQUENCE [LARGE SCALE GENOMIC DNA]</scope>
    <source>
        <strain evidence="1 2">CBS 132785</strain>
    </source>
</reference>
<organism evidence="1 2">
    <name type="scientific">Penicillium subrubescens</name>
    <dbReference type="NCBI Taxonomy" id="1316194"/>
    <lineage>
        <taxon>Eukaryota</taxon>
        <taxon>Fungi</taxon>
        <taxon>Dikarya</taxon>
        <taxon>Ascomycota</taxon>
        <taxon>Pezizomycotina</taxon>
        <taxon>Eurotiomycetes</taxon>
        <taxon>Eurotiomycetidae</taxon>
        <taxon>Eurotiales</taxon>
        <taxon>Aspergillaceae</taxon>
        <taxon>Penicillium</taxon>
    </lineage>
</organism>